<evidence type="ECO:0000313" key="1">
    <source>
        <dbReference type="EMBL" id="ADZ81014.1"/>
    </source>
</evidence>
<gene>
    <name evidence="1" type="ordered locus">Sph21_4497</name>
</gene>
<name>F4C4M0_SPHS2</name>
<dbReference type="KEGG" id="shg:Sph21_4497"/>
<dbReference type="AlphaFoldDB" id="F4C4M0"/>
<organism evidence="1">
    <name type="scientific">Sphingobacterium sp. (strain 21)</name>
    <dbReference type="NCBI Taxonomy" id="743722"/>
    <lineage>
        <taxon>Bacteria</taxon>
        <taxon>Pseudomonadati</taxon>
        <taxon>Bacteroidota</taxon>
        <taxon>Sphingobacteriia</taxon>
        <taxon>Sphingobacteriales</taxon>
        <taxon>Sphingobacteriaceae</taxon>
        <taxon>Sphingobacterium</taxon>
    </lineage>
</organism>
<reference evidence="1" key="1">
    <citation type="submission" date="2011-03" db="EMBL/GenBank/DDBJ databases">
        <title>Complete sequence of Sphingobacterium sp. 21.</title>
        <authorList>
            <consortium name="US DOE Joint Genome Institute"/>
            <person name="Lucas S."/>
            <person name="Copeland A."/>
            <person name="Lapidus A."/>
            <person name="Cheng J.-F."/>
            <person name="Goodwin L."/>
            <person name="Pitluck S."/>
            <person name="Davenport K."/>
            <person name="Detter J.C."/>
            <person name="Han C."/>
            <person name="Tapia R."/>
            <person name="Land M."/>
            <person name="Hauser L."/>
            <person name="Kyrpides N."/>
            <person name="Ivanova N."/>
            <person name="Ovchinnikova G."/>
            <person name="Pagani I."/>
            <person name="Siebers A.K."/>
            <person name="Allgaier M."/>
            <person name="Thelen M.P."/>
            <person name="Hugenholtz P."/>
            <person name="Woyke T."/>
        </authorList>
    </citation>
    <scope>NUCLEOTIDE SEQUENCE</scope>
    <source>
        <strain evidence="1">21</strain>
    </source>
</reference>
<dbReference type="HOGENOM" id="CLU_2810226_0_0_10"/>
<protein>
    <submittedName>
        <fullName evidence="1">Uncharacterized protein</fullName>
    </submittedName>
</protein>
<dbReference type="PATRIC" id="fig|743722.3.peg.4787"/>
<dbReference type="EMBL" id="CP002584">
    <property type="protein sequence ID" value="ADZ81014.1"/>
    <property type="molecule type" value="Genomic_DNA"/>
</dbReference>
<sequence>MQTTTKDLSELLKARDQMMAAIAFTIAKDIKSEKAVEVTQQTEQAISLHLLDLINIDVSDEYQHRAL</sequence>
<proteinExistence type="predicted"/>
<accession>F4C4M0</accession>